<evidence type="ECO:0000313" key="1">
    <source>
        <dbReference type="EMBL" id="MBM7590929.1"/>
    </source>
</evidence>
<name>A0A939BUZ0_9BACL</name>
<proteinExistence type="predicted"/>
<gene>
    <name evidence="1" type="ORF">JOD01_002541</name>
</gene>
<dbReference type="EMBL" id="JAFBEB010000008">
    <property type="protein sequence ID" value="MBM7590929.1"/>
    <property type="molecule type" value="Genomic_DNA"/>
</dbReference>
<protein>
    <submittedName>
        <fullName evidence="1">Uncharacterized protein</fullName>
    </submittedName>
</protein>
<evidence type="ECO:0000313" key="2">
    <source>
        <dbReference type="Proteomes" id="UP000717624"/>
    </source>
</evidence>
<organism evidence="1 2">
    <name type="scientific">Brevibacillus fulvus</name>
    <dbReference type="NCBI Taxonomy" id="1125967"/>
    <lineage>
        <taxon>Bacteria</taxon>
        <taxon>Bacillati</taxon>
        <taxon>Bacillota</taxon>
        <taxon>Bacilli</taxon>
        <taxon>Bacillales</taxon>
        <taxon>Paenibacillaceae</taxon>
        <taxon>Brevibacillus</taxon>
    </lineage>
</organism>
<sequence length="72" mass="8189">MIVECFQMMIHDKKEDQPVQQTNLLNGLVVLCLMGEWGVSLQLGQLSHFWSFAVDSQNAGTFIEEQLAKIYS</sequence>
<dbReference type="Proteomes" id="UP000717624">
    <property type="component" value="Unassembled WGS sequence"/>
</dbReference>
<accession>A0A939BUZ0</accession>
<comment type="caution">
    <text evidence="1">The sequence shown here is derived from an EMBL/GenBank/DDBJ whole genome shotgun (WGS) entry which is preliminary data.</text>
</comment>
<keyword evidence="2" id="KW-1185">Reference proteome</keyword>
<dbReference type="AlphaFoldDB" id="A0A939BUZ0"/>
<reference evidence="1" key="1">
    <citation type="submission" date="2021-01" db="EMBL/GenBank/DDBJ databases">
        <title>Genomic Encyclopedia of Type Strains, Phase IV (KMG-IV): sequencing the most valuable type-strain genomes for metagenomic binning, comparative biology and taxonomic classification.</title>
        <authorList>
            <person name="Goeker M."/>
        </authorList>
    </citation>
    <scope>NUCLEOTIDE SEQUENCE</scope>
    <source>
        <strain evidence="1">DSM 25523</strain>
    </source>
</reference>